<dbReference type="SMART" id="SM00345">
    <property type="entry name" value="HTH_GNTR"/>
    <property type="match status" value="1"/>
</dbReference>
<evidence type="ECO:0000256" key="3">
    <source>
        <dbReference type="ARBA" id="ARBA00023163"/>
    </source>
</evidence>
<evidence type="ECO:0000313" key="6">
    <source>
        <dbReference type="Proteomes" id="UP000663791"/>
    </source>
</evidence>
<dbReference type="GO" id="GO:0003677">
    <property type="term" value="F:DNA binding"/>
    <property type="evidence" value="ECO:0007669"/>
    <property type="project" value="UniProtKB-KW"/>
</dbReference>
<dbReference type="RefSeq" id="WP_205291289.1">
    <property type="nucleotide sequence ID" value="NZ_CP074406.1"/>
</dbReference>
<dbReference type="EMBL" id="JAERTX010000006">
    <property type="protein sequence ID" value="MBM9459994.1"/>
    <property type="molecule type" value="Genomic_DNA"/>
</dbReference>
<proteinExistence type="predicted"/>
<reference evidence="5" key="1">
    <citation type="submission" date="2021-01" db="EMBL/GenBank/DDBJ databases">
        <title>Novel species in genus Nocardioides.</title>
        <authorList>
            <person name="Zhang G."/>
        </authorList>
    </citation>
    <scope>NUCLEOTIDE SEQUENCE</scope>
    <source>
        <strain evidence="5">Zg-536</strain>
    </source>
</reference>
<keyword evidence="3" id="KW-0804">Transcription</keyword>
<dbReference type="GO" id="GO:0045892">
    <property type="term" value="P:negative regulation of DNA-templated transcription"/>
    <property type="evidence" value="ECO:0007669"/>
    <property type="project" value="TreeGrafter"/>
</dbReference>
<protein>
    <submittedName>
        <fullName evidence="5">GntR family transcriptional regulator</fullName>
    </submittedName>
</protein>
<dbReference type="AlphaFoldDB" id="A0A938Y9Z8"/>
<evidence type="ECO:0000256" key="1">
    <source>
        <dbReference type="ARBA" id="ARBA00023015"/>
    </source>
</evidence>
<keyword evidence="1" id="KW-0805">Transcription regulation</keyword>
<dbReference type="InterPro" id="IPR036390">
    <property type="entry name" value="WH_DNA-bd_sf"/>
</dbReference>
<accession>A0A938Y9Z8</accession>
<dbReference type="Proteomes" id="UP000663791">
    <property type="component" value="Unassembled WGS sequence"/>
</dbReference>
<dbReference type="PRINTS" id="PR00035">
    <property type="entry name" value="HTHGNTR"/>
</dbReference>
<keyword evidence="2" id="KW-0238">DNA-binding</keyword>
<organism evidence="5 6">
    <name type="scientific">Nocardioides faecalis</name>
    <dbReference type="NCBI Taxonomy" id="2803858"/>
    <lineage>
        <taxon>Bacteria</taxon>
        <taxon>Bacillati</taxon>
        <taxon>Actinomycetota</taxon>
        <taxon>Actinomycetes</taxon>
        <taxon>Propionibacteriales</taxon>
        <taxon>Nocardioidaceae</taxon>
        <taxon>Nocardioides</taxon>
    </lineage>
</organism>
<dbReference type="InterPro" id="IPR028978">
    <property type="entry name" value="Chorismate_lyase_/UTRA_dom_sf"/>
</dbReference>
<feature type="domain" description="HTH gntR-type" evidence="4">
    <location>
        <begin position="13"/>
        <end position="81"/>
    </location>
</feature>
<dbReference type="SMART" id="SM00866">
    <property type="entry name" value="UTRA"/>
    <property type="match status" value="1"/>
</dbReference>
<dbReference type="CDD" id="cd07377">
    <property type="entry name" value="WHTH_GntR"/>
    <property type="match status" value="1"/>
</dbReference>
<dbReference type="InterPro" id="IPR011663">
    <property type="entry name" value="UTRA"/>
</dbReference>
<sequence>MTDPTDPIRATDPIDAVPAPRPSLRDIWQAAVGADGRLPPETELADLLGMGRNSVREVLIRLEAEGYIARRHGAGTFANPAAMDIGVRIDRTMEFAEVVRGLGHEARVELLEAGWVSPSPDIVEKLQVTDGYLVYRTCKRWLADGHPVMYAEDFIPAPRKVAVDAAKSVLVIAERANGHVTEWVSSLVEAQVAGDRADDLGVGRSTPLLRLEQVGVSRIGTRCWLAREYHSGSAGPLPLRYGLVRTVLPGIEETVDLAARG</sequence>
<dbReference type="InterPro" id="IPR000524">
    <property type="entry name" value="Tscrpt_reg_HTH_GntR"/>
</dbReference>
<dbReference type="PANTHER" id="PTHR44846:SF1">
    <property type="entry name" value="MANNOSYL-D-GLYCERATE TRANSPORT_METABOLISM SYSTEM REPRESSOR MNGR-RELATED"/>
    <property type="match status" value="1"/>
</dbReference>
<keyword evidence="6" id="KW-1185">Reference proteome</keyword>
<dbReference type="PANTHER" id="PTHR44846">
    <property type="entry name" value="MANNOSYL-D-GLYCERATE TRANSPORT/METABOLISM SYSTEM REPRESSOR MNGR-RELATED"/>
    <property type="match status" value="1"/>
</dbReference>
<dbReference type="SUPFAM" id="SSF46785">
    <property type="entry name" value="Winged helix' DNA-binding domain"/>
    <property type="match status" value="1"/>
</dbReference>
<dbReference type="InterPro" id="IPR050679">
    <property type="entry name" value="Bact_HTH_transcr_reg"/>
</dbReference>
<dbReference type="SUPFAM" id="SSF64288">
    <property type="entry name" value="Chorismate lyase-like"/>
    <property type="match status" value="1"/>
</dbReference>
<evidence type="ECO:0000259" key="4">
    <source>
        <dbReference type="PROSITE" id="PS50949"/>
    </source>
</evidence>
<dbReference type="Gene3D" id="1.10.10.10">
    <property type="entry name" value="Winged helix-like DNA-binding domain superfamily/Winged helix DNA-binding domain"/>
    <property type="match status" value="1"/>
</dbReference>
<dbReference type="GO" id="GO:0003700">
    <property type="term" value="F:DNA-binding transcription factor activity"/>
    <property type="evidence" value="ECO:0007669"/>
    <property type="project" value="InterPro"/>
</dbReference>
<evidence type="ECO:0000256" key="2">
    <source>
        <dbReference type="ARBA" id="ARBA00023125"/>
    </source>
</evidence>
<evidence type="ECO:0000313" key="5">
    <source>
        <dbReference type="EMBL" id="MBM9459994.1"/>
    </source>
</evidence>
<comment type="caution">
    <text evidence="5">The sequence shown here is derived from an EMBL/GenBank/DDBJ whole genome shotgun (WGS) entry which is preliminary data.</text>
</comment>
<dbReference type="Pfam" id="PF07702">
    <property type="entry name" value="UTRA"/>
    <property type="match status" value="1"/>
</dbReference>
<gene>
    <name evidence="5" type="ORF">JK386_08770</name>
</gene>
<dbReference type="PROSITE" id="PS50949">
    <property type="entry name" value="HTH_GNTR"/>
    <property type="match status" value="1"/>
</dbReference>
<name>A0A938Y9Z8_9ACTN</name>
<dbReference type="InterPro" id="IPR036388">
    <property type="entry name" value="WH-like_DNA-bd_sf"/>
</dbReference>
<dbReference type="Pfam" id="PF00392">
    <property type="entry name" value="GntR"/>
    <property type="match status" value="1"/>
</dbReference>
<dbReference type="Gene3D" id="3.40.1410.10">
    <property type="entry name" value="Chorismate lyase-like"/>
    <property type="match status" value="1"/>
</dbReference>